<dbReference type="SUPFAM" id="SSF47095">
    <property type="entry name" value="HMG-box"/>
    <property type="match status" value="1"/>
</dbReference>
<keyword evidence="8" id="KW-1185">Reference proteome</keyword>
<feature type="region of interest" description="Disordered" evidence="5">
    <location>
        <begin position="163"/>
        <end position="200"/>
    </location>
</feature>
<sequence>MDVKSISDDELKRKIDELKENNEVIGLALQRSRLSVKRLKLEYGVLLERLEARAELDPELDTFNPLPSLETFNKELLATSLKKPKTRRQKIKDRDPNMPKRPTNAYLLFCEMNKDKVRESGSVDVTKDLTENWKNLSEQERKPYYRLYNEDRERYQAEMEVYNKKGKTDDINSVSVKDENVDKDSNKSEESDATPTKTET</sequence>
<feature type="DNA-binding region" description="HMG box" evidence="4">
    <location>
        <begin position="99"/>
        <end position="163"/>
    </location>
</feature>
<keyword evidence="3 4" id="KW-0539">Nucleus</keyword>
<dbReference type="Proteomes" id="UP001623330">
    <property type="component" value="Unassembled WGS sequence"/>
</dbReference>
<dbReference type="InterPro" id="IPR009071">
    <property type="entry name" value="HMG_box_dom"/>
</dbReference>
<keyword evidence="2 4" id="KW-0238">DNA-binding</keyword>
<feature type="region of interest" description="Disordered" evidence="5">
    <location>
        <begin position="83"/>
        <end position="102"/>
    </location>
</feature>
<accession>A0ABR4NYT8</accession>
<evidence type="ECO:0000313" key="7">
    <source>
        <dbReference type="EMBL" id="KAL3234351.1"/>
    </source>
</evidence>
<dbReference type="EMBL" id="JBEVYD010000003">
    <property type="protein sequence ID" value="KAL3234351.1"/>
    <property type="molecule type" value="Genomic_DNA"/>
</dbReference>
<dbReference type="InterPro" id="IPR036910">
    <property type="entry name" value="HMG_box_dom_sf"/>
</dbReference>
<dbReference type="PROSITE" id="PS50118">
    <property type="entry name" value="HMG_BOX_2"/>
    <property type="match status" value="1"/>
</dbReference>
<dbReference type="InterPro" id="IPR056513">
    <property type="entry name" value="INO80F"/>
</dbReference>
<feature type="compositionally biased region" description="Basic and acidic residues" evidence="5">
    <location>
        <begin position="163"/>
        <end position="190"/>
    </location>
</feature>
<evidence type="ECO:0000256" key="4">
    <source>
        <dbReference type="PROSITE-ProRule" id="PRU00267"/>
    </source>
</evidence>
<evidence type="ECO:0000259" key="6">
    <source>
        <dbReference type="PROSITE" id="PS50118"/>
    </source>
</evidence>
<name>A0ABR4NYT8_9SACH</name>
<dbReference type="Pfam" id="PF24245">
    <property type="entry name" value="INO80F"/>
    <property type="match status" value="1"/>
</dbReference>
<reference evidence="7 8" key="1">
    <citation type="submission" date="2024-05" db="EMBL/GenBank/DDBJ databases">
        <title>Long read based assembly of the Candida bracarensis genome reveals expanded adhesin content.</title>
        <authorList>
            <person name="Marcet-Houben M."/>
            <person name="Ksiezopolska E."/>
            <person name="Gabaldon T."/>
        </authorList>
    </citation>
    <scope>NUCLEOTIDE SEQUENCE [LARGE SCALE GENOMIC DNA]</scope>
    <source>
        <strain evidence="7 8">CBM6</strain>
    </source>
</reference>
<evidence type="ECO:0000256" key="5">
    <source>
        <dbReference type="SAM" id="MobiDB-lite"/>
    </source>
</evidence>
<dbReference type="Gene3D" id="1.10.30.10">
    <property type="entry name" value="High mobility group box domain"/>
    <property type="match status" value="1"/>
</dbReference>
<evidence type="ECO:0000256" key="2">
    <source>
        <dbReference type="ARBA" id="ARBA00023125"/>
    </source>
</evidence>
<feature type="domain" description="HMG box" evidence="6">
    <location>
        <begin position="99"/>
        <end position="163"/>
    </location>
</feature>
<comment type="caution">
    <text evidence="7">The sequence shown here is derived from an EMBL/GenBank/DDBJ whole genome shotgun (WGS) entry which is preliminary data.</text>
</comment>
<evidence type="ECO:0000256" key="1">
    <source>
        <dbReference type="ARBA" id="ARBA00004123"/>
    </source>
</evidence>
<dbReference type="PANTHER" id="PTHR48112">
    <property type="entry name" value="HIGH MOBILITY GROUP PROTEIN DSP1"/>
    <property type="match status" value="1"/>
</dbReference>
<dbReference type="SMART" id="SM00398">
    <property type="entry name" value="HMG"/>
    <property type="match status" value="1"/>
</dbReference>
<evidence type="ECO:0000256" key="3">
    <source>
        <dbReference type="ARBA" id="ARBA00023242"/>
    </source>
</evidence>
<evidence type="ECO:0000313" key="8">
    <source>
        <dbReference type="Proteomes" id="UP001623330"/>
    </source>
</evidence>
<proteinExistence type="predicted"/>
<protein>
    <submittedName>
        <fullName evidence="7">Non-histone protein 10</fullName>
    </submittedName>
</protein>
<gene>
    <name evidence="7" type="ORF">RNJ44_03113</name>
</gene>
<dbReference type="PANTHER" id="PTHR48112:SF13">
    <property type="entry name" value="NON-HISTONE PROTEIN 10"/>
    <property type="match status" value="1"/>
</dbReference>
<dbReference type="Pfam" id="PF00505">
    <property type="entry name" value="HMG_box"/>
    <property type="match status" value="1"/>
</dbReference>
<dbReference type="InterPro" id="IPR050342">
    <property type="entry name" value="HMGB"/>
</dbReference>
<organism evidence="7 8">
    <name type="scientific">Nakaseomyces bracarensis</name>
    <dbReference type="NCBI Taxonomy" id="273131"/>
    <lineage>
        <taxon>Eukaryota</taxon>
        <taxon>Fungi</taxon>
        <taxon>Dikarya</taxon>
        <taxon>Ascomycota</taxon>
        <taxon>Saccharomycotina</taxon>
        <taxon>Saccharomycetes</taxon>
        <taxon>Saccharomycetales</taxon>
        <taxon>Saccharomycetaceae</taxon>
        <taxon>Nakaseomyces</taxon>
    </lineage>
</organism>
<comment type="subcellular location">
    <subcellularLocation>
        <location evidence="1">Nucleus</location>
    </subcellularLocation>
</comment>